<evidence type="ECO:0008006" key="3">
    <source>
        <dbReference type="Google" id="ProtNLM"/>
    </source>
</evidence>
<organism evidence="1 2">
    <name type="scientific">Cafeteria roenbergensis</name>
    <name type="common">Marine flagellate</name>
    <dbReference type="NCBI Taxonomy" id="33653"/>
    <lineage>
        <taxon>Eukaryota</taxon>
        <taxon>Sar</taxon>
        <taxon>Stramenopiles</taxon>
        <taxon>Bigyra</taxon>
        <taxon>Opalozoa</taxon>
        <taxon>Bicosoecida</taxon>
        <taxon>Cafeteriaceae</taxon>
        <taxon>Cafeteria</taxon>
    </lineage>
</organism>
<evidence type="ECO:0000313" key="2">
    <source>
        <dbReference type="Proteomes" id="UP000323011"/>
    </source>
</evidence>
<name>A0A5A8CW97_CAFRO</name>
<dbReference type="AlphaFoldDB" id="A0A5A8CW97"/>
<dbReference type="Proteomes" id="UP000323011">
    <property type="component" value="Unassembled WGS sequence"/>
</dbReference>
<comment type="caution">
    <text evidence="1">The sequence shown here is derived from an EMBL/GenBank/DDBJ whole genome shotgun (WGS) entry which is preliminary data.</text>
</comment>
<dbReference type="OMA" id="MKYMASI"/>
<protein>
    <recommendedName>
        <fullName evidence="3">MalT-like TPR region domain-containing protein</fullName>
    </recommendedName>
</protein>
<evidence type="ECO:0000313" key="1">
    <source>
        <dbReference type="EMBL" id="KAA0157433.1"/>
    </source>
</evidence>
<dbReference type="SUPFAM" id="SSF48452">
    <property type="entry name" value="TPR-like"/>
    <property type="match status" value="1"/>
</dbReference>
<reference evidence="1 2" key="1">
    <citation type="submission" date="2019-07" db="EMBL/GenBank/DDBJ databases">
        <title>Genomes of Cafeteria roenbergensis.</title>
        <authorList>
            <person name="Fischer M.G."/>
            <person name="Hackl T."/>
            <person name="Roman M."/>
        </authorList>
    </citation>
    <scope>NUCLEOTIDE SEQUENCE [LARGE SCALE GENOMIC DNA]</scope>
    <source>
        <strain evidence="1 2">BVI</strain>
    </source>
</reference>
<dbReference type="InterPro" id="IPR011990">
    <property type="entry name" value="TPR-like_helical_dom_sf"/>
</dbReference>
<accession>A0A5A8CW97</accession>
<proteinExistence type="predicted"/>
<gene>
    <name evidence="1" type="ORF">FNF29_00009</name>
</gene>
<keyword evidence="2" id="KW-1185">Reference proteome</keyword>
<dbReference type="Gene3D" id="1.25.40.10">
    <property type="entry name" value="Tetratricopeptide repeat domain"/>
    <property type="match status" value="1"/>
</dbReference>
<sequence>MLLPRVRAQDRPPMVGQQWRQAVVAATVFAAKYADEDRWSPALSMLRRAQSMVSADAFMDPAASRELTGFVLDGLASYYYRRRRLQAALQASQRAARAHSSLSQWDHAAKCHLHTACVLARMGRHGEAARTIGKVLQMVEADKLEGEGASPQRLCLVAVAYHNVAVEHIAAGHGEDACVASQSARRVARLCLGLSGRYAPSFEATHAAALAQLEKTKGVSSSIAADPRRLKAFRELSAALYA</sequence>
<dbReference type="EMBL" id="VLTN01000001">
    <property type="protein sequence ID" value="KAA0157433.1"/>
    <property type="molecule type" value="Genomic_DNA"/>
</dbReference>